<sequence>NLLRHKLNIAMENKVATIYKNQLQEYTQKVGKDSQFTNLLMKILKTSQSIELRCWWMVLNTHPS</sequence>
<dbReference type="AlphaFoldDB" id="A0A0V0GTZ0"/>
<protein>
    <submittedName>
        <fullName evidence="1">Putative ovule protein</fullName>
    </submittedName>
</protein>
<organism evidence="1">
    <name type="scientific">Solanum chacoense</name>
    <name type="common">Chaco potato</name>
    <dbReference type="NCBI Taxonomy" id="4108"/>
    <lineage>
        <taxon>Eukaryota</taxon>
        <taxon>Viridiplantae</taxon>
        <taxon>Streptophyta</taxon>
        <taxon>Embryophyta</taxon>
        <taxon>Tracheophyta</taxon>
        <taxon>Spermatophyta</taxon>
        <taxon>Magnoliopsida</taxon>
        <taxon>eudicotyledons</taxon>
        <taxon>Gunneridae</taxon>
        <taxon>Pentapetalae</taxon>
        <taxon>asterids</taxon>
        <taxon>lamiids</taxon>
        <taxon>Solanales</taxon>
        <taxon>Solanaceae</taxon>
        <taxon>Solanoideae</taxon>
        <taxon>Solaneae</taxon>
        <taxon>Solanum</taxon>
    </lineage>
</organism>
<proteinExistence type="predicted"/>
<reference evidence="1" key="1">
    <citation type="submission" date="2015-12" db="EMBL/GenBank/DDBJ databases">
        <title>Gene expression during late stages of embryo sac development: a critical building block for successful pollen-pistil interactions.</title>
        <authorList>
            <person name="Liu Y."/>
            <person name="Joly V."/>
            <person name="Sabar M."/>
            <person name="Matton D.P."/>
        </authorList>
    </citation>
    <scope>NUCLEOTIDE SEQUENCE</scope>
</reference>
<evidence type="ECO:0000313" key="1">
    <source>
        <dbReference type="EMBL" id="JAP11666.1"/>
    </source>
</evidence>
<name>A0A0V0GTZ0_SOLCH</name>
<feature type="non-terminal residue" evidence="1">
    <location>
        <position position="1"/>
    </location>
</feature>
<dbReference type="EMBL" id="GEDG01030937">
    <property type="protein sequence ID" value="JAP11666.1"/>
    <property type="molecule type" value="Transcribed_RNA"/>
</dbReference>
<accession>A0A0V0GTZ0</accession>